<dbReference type="GO" id="GO:0008009">
    <property type="term" value="F:chemokine activity"/>
    <property type="evidence" value="ECO:0007669"/>
    <property type="project" value="InterPro"/>
</dbReference>
<dbReference type="InterPro" id="IPR001811">
    <property type="entry name" value="Chemokine_IL8-like_dom"/>
</dbReference>
<dbReference type="GeneTree" id="ENSGT01010000222539"/>
<feature type="signal peptide" evidence="4">
    <location>
        <begin position="1"/>
        <end position="23"/>
    </location>
</feature>
<name>A0A8C2V6P4_CHILA</name>
<accession>A0A8C2V6P4</accession>
<keyword evidence="4" id="KW-0732">Signal</keyword>
<evidence type="ECO:0000256" key="4">
    <source>
        <dbReference type="SAM" id="SignalP"/>
    </source>
</evidence>
<evidence type="ECO:0000256" key="1">
    <source>
        <dbReference type="ARBA" id="ARBA00022514"/>
    </source>
</evidence>
<sequence>MSPWLLACLVASFAGAWVPAVHTQGVSEDCCLAYHRHLKLPVFLRAKYFQWQEVSGGCNLRAVIFHLPQPGRIVCGNPRDAVVRKAIRVLSAQMKPHPAVSNTPPPGLHARRNKVNSGPSKRPWIRLKHHVGNSKKNAG</sequence>
<feature type="compositionally biased region" description="Basic residues" evidence="3">
    <location>
        <begin position="123"/>
        <end position="139"/>
    </location>
</feature>
<evidence type="ECO:0000256" key="2">
    <source>
        <dbReference type="ARBA" id="ARBA00023157"/>
    </source>
</evidence>
<feature type="region of interest" description="Disordered" evidence="3">
    <location>
        <begin position="94"/>
        <end position="139"/>
    </location>
</feature>
<evidence type="ECO:0000313" key="7">
    <source>
        <dbReference type="Proteomes" id="UP000694398"/>
    </source>
</evidence>
<gene>
    <name evidence="6" type="primary">Ccl25</name>
</gene>
<keyword evidence="2" id="KW-1015">Disulfide bond</keyword>
<keyword evidence="7" id="KW-1185">Reference proteome</keyword>
<dbReference type="InterPro" id="IPR036048">
    <property type="entry name" value="Interleukin_8-like_sf"/>
</dbReference>
<proteinExistence type="predicted"/>
<feature type="domain" description="Chemokine interleukin-8-like" evidence="5">
    <location>
        <begin position="27"/>
        <end position="90"/>
    </location>
</feature>
<dbReference type="GO" id="GO:0006955">
    <property type="term" value="P:immune response"/>
    <property type="evidence" value="ECO:0007669"/>
    <property type="project" value="InterPro"/>
</dbReference>
<dbReference type="OMA" id="RAWAYRI"/>
<dbReference type="AlphaFoldDB" id="A0A8C2V6P4"/>
<dbReference type="Ensembl" id="ENSCLAT00000010946.1">
    <property type="protein sequence ID" value="ENSCLAP00000010813.1"/>
    <property type="gene ID" value="ENSCLAG00000007462.1"/>
</dbReference>
<dbReference type="Proteomes" id="UP000694398">
    <property type="component" value="Unassembled WGS sequence"/>
</dbReference>
<feature type="chain" id="PRO_5044679442" description="Chemokine interleukin-8-like domain-containing protein" evidence="4">
    <location>
        <begin position="24"/>
        <end position="139"/>
    </location>
</feature>
<reference evidence="6" key="1">
    <citation type="submission" date="2025-05" db="UniProtKB">
        <authorList>
            <consortium name="Ensembl"/>
        </authorList>
    </citation>
    <scope>IDENTIFICATION</scope>
</reference>
<evidence type="ECO:0000256" key="3">
    <source>
        <dbReference type="SAM" id="MobiDB-lite"/>
    </source>
</evidence>
<dbReference type="SUPFAM" id="SSF54117">
    <property type="entry name" value="Interleukin 8-like chemokines"/>
    <property type="match status" value="1"/>
</dbReference>
<evidence type="ECO:0000259" key="5">
    <source>
        <dbReference type="SMART" id="SM00199"/>
    </source>
</evidence>
<keyword evidence="1" id="KW-0202">Cytokine</keyword>
<dbReference type="Gene3D" id="2.40.50.40">
    <property type="match status" value="1"/>
</dbReference>
<evidence type="ECO:0000313" key="6">
    <source>
        <dbReference type="Ensembl" id="ENSCLAP00000010814.1"/>
    </source>
</evidence>
<protein>
    <recommendedName>
        <fullName evidence="5">Chemokine interleukin-8-like domain-containing protein</fullName>
    </recommendedName>
</protein>
<dbReference type="Pfam" id="PF00048">
    <property type="entry name" value="IL8"/>
    <property type="match status" value="1"/>
</dbReference>
<dbReference type="Ensembl" id="ENSCLAT00000010947.1">
    <property type="protein sequence ID" value="ENSCLAP00000010814.1"/>
    <property type="gene ID" value="ENSCLAG00000007462.1"/>
</dbReference>
<dbReference type="SMART" id="SM00199">
    <property type="entry name" value="SCY"/>
    <property type="match status" value="1"/>
</dbReference>
<dbReference type="GO" id="GO:0005615">
    <property type="term" value="C:extracellular space"/>
    <property type="evidence" value="ECO:0007669"/>
    <property type="project" value="UniProtKB-KW"/>
</dbReference>
<organism evidence="6 7">
    <name type="scientific">Chinchilla lanigera</name>
    <name type="common">Long-tailed chinchilla</name>
    <name type="synonym">Chinchilla villidera</name>
    <dbReference type="NCBI Taxonomy" id="34839"/>
    <lineage>
        <taxon>Eukaryota</taxon>
        <taxon>Metazoa</taxon>
        <taxon>Chordata</taxon>
        <taxon>Craniata</taxon>
        <taxon>Vertebrata</taxon>
        <taxon>Euteleostomi</taxon>
        <taxon>Mammalia</taxon>
        <taxon>Eutheria</taxon>
        <taxon>Euarchontoglires</taxon>
        <taxon>Glires</taxon>
        <taxon>Rodentia</taxon>
        <taxon>Hystricomorpha</taxon>
        <taxon>Chinchillidae</taxon>
        <taxon>Chinchilla</taxon>
    </lineage>
</organism>